<sequence>MQISGISTKKDIYPARGLTPPQQSLVDNFTSFFQKPVESIIQPLLDATIKSVEASDPTAELQAQIDNATEGSTLTVPSGNYETININKNITLNGQEPPPQIKRINATDASQLTLNHLDIGNKGLSPAQVRTLPESETGIRVVLNNKPSTINITNTHLSGVADGISISSHTPLEQTSQQKINIDNNTISNIRPLAKIIIPQSSD</sequence>
<organism evidence="1 2">
    <name type="scientific">Thiothrix eikelboomii</name>
    <dbReference type="NCBI Taxonomy" id="92487"/>
    <lineage>
        <taxon>Bacteria</taxon>
        <taxon>Pseudomonadati</taxon>
        <taxon>Pseudomonadota</taxon>
        <taxon>Gammaproteobacteria</taxon>
        <taxon>Thiotrichales</taxon>
        <taxon>Thiotrichaceae</taxon>
        <taxon>Thiothrix</taxon>
    </lineage>
</organism>
<reference evidence="1 2" key="1">
    <citation type="submission" date="2017-02" db="EMBL/GenBank/DDBJ databases">
        <authorList>
            <person name="Peterson S.W."/>
        </authorList>
    </citation>
    <scope>NUCLEOTIDE SEQUENCE [LARGE SCALE GENOMIC DNA]</scope>
    <source>
        <strain evidence="1 2">ATCC 49788</strain>
    </source>
</reference>
<accession>A0A1T4WCI8</accession>
<evidence type="ECO:0008006" key="3">
    <source>
        <dbReference type="Google" id="ProtNLM"/>
    </source>
</evidence>
<proteinExistence type="predicted"/>
<dbReference type="EMBL" id="FUYB01000005">
    <property type="protein sequence ID" value="SKA74819.1"/>
    <property type="molecule type" value="Genomic_DNA"/>
</dbReference>
<dbReference type="AlphaFoldDB" id="A0A1T4WCI8"/>
<protein>
    <recommendedName>
        <fullName evidence="3">Right handed beta helix region</fullName>
    </recommendedName>
</protein>
<dbReference type="Gene3D" id="2.160.20.10">
    <property type="entry name" value="Single-stranded right-handed beta-helix, Pectin lyase-like"/>
    <property type="match status" value="1"/>
</dbReference>
<dbReference type="RefSeq" id="WP_078921900.1">
    <property type="nucleotide sequence ID" value="NZ_FUYB01000005.1"/>
</dbReference>
<dbReference type="InterPro" id="IPR011050">
    <property type="entry name" value="Pectin_lyase_fold/virulence"/>
</dbReference>
<evidence type="ECO:0000313" key="2">
    <source>
        <dbReference type="Proteomes" id="UP000190460"/>
    </source>
</evidence>
<dbReference type="SUPFAM" id="SSF51126">
    <property type="entry name" value="Pectin lyase-like"/>
    <property type="match status" value="1"/>
</dbReference>
<evidence type="ECO:0000313" key="1">
    <source>
        <dbReference type="EMBL" id="SKA74819.1"/>
    </source>
</evidence>
<dbReference type="OrthoDB" id="6475864at2"/>
<dbReference type="InterPro" id="IPR012334">
    <property type="entry name" value="Pectin_lyas_fold"/>
</dbReference>
<dbReference type="Proteomes" id="UP000190460">
    <property type="component" value="Unassembled WGS sequence"/>
</dbReference>
<keyword evidence="2" id="KW-1185">Reference proteome</keyword>
<gene>
    <name evidence="1" type="ORF">SAMN02745130_01420</name>
</gene>
<name>A0A1T4WCI8_9GAMM</name>